<dbReference type="Pfam" id="PF12729">
    <property type="entry name" value="4HB_MCP_1"/>
    <property type="match status" value="1"/>
</dbReference>
<sequence>MKIPQLNTAARVMASFAALLILMACMSGVALWRLQTANDTTFNLVNQKLARQQLTSALLGMAELNGLRTTSIARSDSLEVGDIFQAQLTAGEKQAKALEAQLTAMPAQPAEAELLRAVAGRKAAYLALRAELFKLKDSGRTQEVGDLLDNKMAAVFQAYTGALGKLLAYQTLQAKALAEASASQFQGSRAMLAALGLTSLVLGAGLALALTRSIVRPLTQAVALAEQVAAGELHVAIQHGRSDEIGQLFDALSHMTARLADTVGRVRDGAVAIDAASREIAKGNMDLSRRTEHQAGALQETASAMVELTSTVKQNSGNARQANRLAESASAVAGRGGKVVSEVARTMASINAYAHKIVDITSVIDSIAFQTNILALNAAVEAARAGEQGRGFAVVASEVRNLAQRSASAAKEIKLLINESAERIASGSELAQAAGATMEEIVLSVEKVTGIMSAISAASAEQEHGIEQVTAAIGDMDDVTQQNAALVEEAAAAADAMQDQARELAQLVGSFKIDADGWSKGSVRAFPTVAPLPALPAPEAARLRRAA</sequence>
<dbReference type="InterPro" id="IPR004090">
    <property type="entry name" value="Chemotax_Me-accpt_rcpt"/>
</dbReference>
<evidence type="ECO:0000256" key="3">
    <source>
        <dbReference type="PROSITE-ProRule" id="PRU00284"/>
    </source>
</evidence>
<evidence type="ECO:0000256" key="2">
    <source>
        <dbReference type="ARBA" id="ARBA00029447"/>
    </source>
</evidence>
<dbReference type="EMBL" id="JALJZU010000001">
    <property type="protein sequence ID" value="MCP2006944.1"/>
    <property type="molecule type" value="Genomic_DNA"/>
</dbReference>
<dbReference type="InterPro" id="IPR024478">
    <property type="entry name" value="HlyB_4HB_MCP"/>
</dbReference>
<dbReference type="PRINTS" id="PR00260">
    <property type="entry name" value="CHEMTRNSDUCR"/>
</dbReference>
<dbReference type="Proteomes" id="UP001162889">
    <property type="component" value="Unassembled WGS sequence"/>
</dbReference>
<evidence type="ECO:0000256" key="4">
    <source>
        <dbReference type="SAM" id="Phobius"/>
    </source>
</evidence>
<dbReference type="InterPro" id="IPR003660">
    <property type="entry name" value="HAMP_dom"/>
</dbReference>
<dbReference type="SMART" id="SM00304">
    <property type="entry name" value="HAMP"/>
    <property type="match status" value="1"/>
</dbReference>
<keyword evidence="4" id="KW-0812">Transmembrane</keyword>
<feature type="domain" description="HAMP" evidence="6">
    <location>
        <begin position="212"/>
        <end position="264"/>
    </location>
</feature>
<dbReference type="PROSITE" id="PS50885">
    <property type="entry name" value="HAMP"/>
    <property type="match status" value="1"/>
</dbReference>
<dbReference type="Pfam" id="PF00015">
    <property type="entry name" value="MCPsignal"/>
    <property type="match status" value="1"/>
</dbReference>
<keyword evidence="1" id="KW-0488">Methylation</keyword>
<dbReference type="SMART" id="SM00283">
    <property type="entry name" value="MA"/>
    <property type="match status" value="1"/>
</dbReference>
<dbReference type="CDD" id="cd06225">
    <property type="entry name" value="HAMP"/>
    <property type="match status" value="1"/>
</dbReference>
<dbReference type="SUPFAM" id="SSF58104">
    <property type="entry name" value="Methyl-accepting chemotaxis protein (MCP) signaling domain"/>
    <property type="match status" value="1"/>
</dbReference>
<dbReference type="CDD" id="cd19411">
    <property type="entry name" value="MCP2201-like_sensor"/>
    <property type="match status" value="1"/>
</dbReference>
<evidence type="ECO:0000259" key="5">
    <source>
        <dbReference type="PROSITE" id="PS50111"/>
    </source>
</evidence>
<reference evidence="7" key="1">
    <citation type="submission" date="2022-03" db="EMBL/GenBank/DDBJ databases">
        <title>Genome Encyclopedia of Bacteria and Archaea VI: Functional Genomics of Type Strains.</title>
        <authorList>
            <person name="Whitman W."/>
        </authorList>
    </citation>
    <scope>NUCLEOTIDE SEQUENCE</scope>
    <source>
        <strain evidence="7">HSC-15S17</strain>
    </source>
</reference>
<evidence type="ECO:0000313" key="7">
    <source>
        <dbReference type="EMBL" id="MCP2006944.1"/>
    </source>
</evidence>
<accession>A0ABT1GDB3</accession>
<dbReference type="InterPro" id="IPR004089">
    <property type="entry name" value="MCPsignal_dom"/>
</dbReference>
<evidence type="ECO:0000313" key="8">
    <source>
        <dbReference type="Proteomes" id="UP001162889"/>
    </source>
</evidence>
<dbReference type="PROSITE" id="PS50111">
    <property type="entry name" value="CHEMOTAXIS_TRANSDUC_2"/>
    <property type="match status" value="1"/>
</dbReference>
<keyword evidence="4" id="KW-1133">Transmembrane helix</keyword>
<proteinExistence type="inferred from homology"/>
<comment type="caution">
    <text evidence="7">The sequence shown here is derived from an EMBL/GenBank/DDBJ whole genome shotgun (WGS) entry which is preliminary data.</text>
</comment>
<dbReference type="Pfam" id="PF00672">
    <property type="entry name" value="HAMP"/>
    <property type="match status" value="1"/>
</dbReference>
<feature type="transmembrane region" description="Helical" evidence="4">
    <location>
        <begin position="12"/>
        <end position="32"/>
    </location>
</feature>
<keyword evidence="8" id="KW-1185">Reference proteome</keyword>
<feature type="transmembrane region" description="Helical" evidence="4">
    <location>
        <begin position="190"/>
        <end position="210"/>
    </location>
</feature>
<organism evidence="7 8">
    <name type="scientific">Duganella violaceipulchra</name>
    <dbReference type="NCBI Taxonomy" id="2849652"/>
    <lineage>
        <taxon>Bacteria</taxon>
        <taxon>Pseudomonadati</taxon>
        <taxon>Pseudomonadota</taxon>
        <taxon>Betaproteobacteria</taxon>
        <taxon>Burkholderiales</taxon>
        <taxon>Oxalobacteraceae</taxon>
        <taxon>Telluria group</taxon>
        <taxon>Duganella</taxon>
    </lineage>
</organism>
<feature type="domain" description="Methyl-accepting transducer" evidence="5">
    <location>
        <begin position="269"/>
        <end position="498"/>
    </location>
</feature>
<name>A0ABT1GDB3_9BURK</name>
<protein>
    <submittedName>
        <fullName evidence="7">Methyl-accepting chemotaxis protein</fullName>
    </submittedName>
</protein>
<dbReference type="PANTHER" id="PTHR43531:SF14">
    <property type="entry name" value="METHYL-ACCEPTING CHEMOTAXIS PROTEIN I-RELATED"/>
    <property type="match status" value="1"/>
</dbReference>
<dbReference type="PANTHER" id="PTHR43531">
    <property type="entry name" value="PROTEIN ICFG"/>
    <property type="match status" value="1"/>
</dbReference>
<evidence type="ECO:0000256" key="1">
    <source>
        <dbReference type="ARBA" id="ARBA00022481"/>
    </source>
</evidence>
<dbReference type="Gene3D" id="1.10.287.950">
    <property type="entry name" value="Methyl-accepting chemotaxis protein"/>
    <property type="match status" value="1"/>
</dbReference>
<dbReference type="InterPro" id="IPR047347">
    <property type="entry name" value="YvaQ-like_sensor"/>
</dbReference>
<dbReference type="CDD" id="cd11386">
    <property type="entry name" value="MCP_signal"/>
    <property type="match status" value="1"/>
</dbReference>
<keyword evidence="3" id="KW-0807">Transducer</keyword>
<dbReference type="RefSeq" id="WP_229224806.1">
    <property type="nucleotide sequence ID" value="NZ_JAHTGR010000006.1"/>
</dbReference>
<dbReference type="InterPro" id="IPR051310">
    <property type="entry name" value="MCP_chemotaxis"/>
</dbReference>
<keyword evidence="4" id="KW-0472">Membrane</keyword>
<dbReference type="PROSITE" id="PS51257">
    <property type="entry name" value="PROKAR_LIPOPROTEIN"/>
    <property type="match status" value="1"/>
</dbReference>
<comment type="similarity">
    <text evidence="2">Belongs to the methyl-accepting chemotaxis (MCP) protein family.</text>
</comment>
<gene>
    <name evidence="7" type="ORF">L1274_000632</name>
</gene>
<dbReference type="Gene3D" id="6.10.340.10">
    <property type="match status" value="1"/>
</dbReference>
<evidence type="ECO:0000259" key="6">
    <source>
        <dbReference type="PROSITE" id="PS50885"/>
    </source>
</evidence>